<gene>
    <name evidence="3" type="ORF">SO694_00015166</name>
</gene>
<dbReference type="EMBL" id="JBBJCI010000140">
    <property type="protein sequence ID" value="KAK7242789.1"/>
    <property type="molecule type" value="Genomic_DNA"/>
</dbReference>
<evidence type="ECO:0000313" key="3">
    <source>
        <dbReference type="EMBL" id="KAK7242789.1"/>
    </source>
</evidence>
<accession>A0ABR1G2E9</accession>
<evidence type="ECO:0000256" key="2">
    <source>
        <dbReference type="SAM" id="SignalP"/>
    </source>
</evidence>
<protein>
    <recommendedName>
        <fullName evidence="5">Pherophorin domain-containing protein</fullName>
    </recommendedName>
</protein>
<keyword evidence="2" id="KW-0732">Signal</keyword>
<evidence type="ECO:0008006" key="5">
    <source>
        <dbReference type="Google" id="ProtNLM"/>
    </source>
</evidence>
<evidence type="ECO:0000256" key="1">
    <source>
        <dbReference type="SAM" id="MobiDB-lite"/>
    </source>
</evidence>
<proteinExistence type="predicted"/>
<name>A0ABR1G2E9_AURAN</name>
<feature type="region of interest" description="Disordered" evidence="1">
    <location>
        <begin position="139"/>
        <end position="169"/>
    </location>
</feature>
<reference evidence="3 4" key="1">
    <citation type="submission" date="2024-03" db="EMBL/GenBank/DDBJ databases">
        <title>Aureococcus anophagefferens CCMP1851 and Kratosvirus quantuckense: Draft genome of a second virus-susceptible host strain in the model system.</title>
        <authorList>
            <person name="Chase E."/>
            <person name="Truchon A.R."/>
            <person name="Schepens W."/>
            <person name="Wilhelm S.W."/>
        </authorList>
    </citation>
    <scope>NUCLEOTIDE SEQUENCE [LARGE SCALE GENOMIC DNA]</scope>
    <source>
        <strain evidence="3 4">CCMP1851</strain>
    </source>
</reference>
<organism evidence="3 4">
    <name type="scientific">Aureococcus anophagefferens</name>
    <name type="common">Harmful bloom alga</name>
    <dbReference type="NCBI Taxonomy" id="44056"/>
    <lineage>
        <taxon>Eukaryota</taxon>
        <taxon>Sar</taxon>
        <taxon>Stramenopiles</taxon>
        <taxon>Ochrophyta</taxon>
        <taxon>Pelagophyceae</taxon>
        <taxon>Pelagomonadales</taxon>
        <taxon>Pelagomonadaceae</taxon>
        <taxon>Aureococcus</taxon>
    </lineage>
</organism>
<keyword evidence="4" id="KW-1185">Reference proteome</keyword>
<feature type="chain" id="PRO_5045634992" description="Pherophorin domain-containing protein" evidence="2">
    <location>
        <begin position="23"/>
        <end position="169"/>
    </location>
</feature>
<dbReference type="Proteomes" id="UP001363151">
    <property type="component" value="Unassembled WGS sequence"/>
</dbReference>
<sequence length="169" mass="16987">MRLPLVVVVVAAAASALDLGQGWRVSLDGDTITARRRGVPGLEALAVTFSVGYLSGGGPTTLPNPIGFTAAKFTADLDAPLGNLTLRTTAAGAEASGAFCESRRSAHCEVVSCASVDYWDAAAAPSSCLGGAVALSVDAPRAASAPQRRRAASPPRRGAPRGPSSAASR</sequence>
<feature type="signal peptide" evidence="2">
    <location>
        <begin position="1"/>
        <end position="22"/>
    </location>
</feature>
<evidence type="ECO:0000313" key="4">
    <source>
        <dbReference type="Proteomes" id="UP001363151"/>
    </source>
</evidence>
<comment type="caution">
    <text evidence="3">The sequence shown here is derived from an EMBL/GenBank/DDBJ whole genome shotgun (WGS) entry which is preliminary data.</text>
</comment>